<evidence type="ECO:0000259" key="1">
    <source>
        <dbReference type="Pfam" id="PF01656"/>
    </source>
</evidence>
<dbReference type="Proteomes" id="UP000306340">
    <property type="component" value="Unassembled WGS sequence"/>
</dbReference>
<dbReference type="PANTHER" id="PTHR43873">
    <property type="entry name" value="COBYRINATE A,C-DIAMIDE SYNTHASE"/>
    <property type="match status" value="1"/>
</dbReference>
<feature type="non-terminal residue" evidence="2">
    <location>
        <position position="133"/>
    </location>
</feature>
<name>A0A4U0YSB6_9RHOB</name>
<gene>
    <name evidence="2" type="ORF">FAZ78_21675</name>
</gene>
<feature type="domain" description="CobQ/CobB/MinD/ParA nucleotide binding" evidence="1">
    <location>
        <begin position="5"/>
        <end position="43"/>
    </location>
</feature>
<evidence type="ECO:0000313" key="2">
    <source>
        <dbReference type="EMBL" id="TKA94555.1"/>
    </source>
</evidence>
<dbReference type="SUPFAM" id="SSF52540">
    <property type="entry name" value="P-loop containing nucleoside triphosphate hydrolases"/>
    <property type="match status" value="1"/>
</dbReference>
<proteinExistence type="predicted"/>
<dbReference type="InterPro" id="IPR002586">
    <property type="entry name" value="CobQ/CobB/MinD/ParA_Nub-bd_dom"/>
</dbReference>
<dbReference type="Gene3D" id="3.40.50.300">
    <property type="entry name" value="P-loop containing nucleotide triphosphate hydrolases"/>
    <property type="match status" value="2"/>
</dbReference>
<dbReference type="AlphaFoldDB" id="A0A4U0YSB6"/>
<dbReference type="EMBL" id="SWAU01000327">
    <property type="protein sequence ID" value="TKA94555.1"/>
    <property type="molecule type" value="Genomic_DNA"/>
</dbReference>
<evidence type="ECO:0000313" key="3">
    <source>
        <dbReference type="Proteomes" id="UP000306340"/>
    </source>
</evidence>
<dbReference type="Pfam" id="PF01656">
    <property type="entry name" value="CbiA"/>
    <property type="match status" value="1"/>
</dbReference>
<organism evidence="2 3">
    <name type="scientific">Cereibacter changlensis</name>
    <dbReference type="NCBI Taxonomy" id="402884"/>
    <lineage>
        <taxon>Bacteria</taxon>
        <taxon>Pseudomonadati</taxon>
        <taxon>Pseudomonadota</taxon>
        <taxon>Alphaproteobacteria</taxon>
        <taxon>Rhodobacterales</taxon>
        <taxon>Paracoccaceae</taxon>
        <taxon>Cereibacter</taxon>
    </lineage>
</organism>
<dbReference type="GO" id="GO:0042242">
    <property type="term" value="F:cobyrinic acid a,c-diamide synthase activity"/>
    <property type="evidence" value="ECO:0007669"/>
    <property type="project" value="InterPro"/>
</dbReference>
<comment type="caution">
    <text evidence="2">The sequence shown here is derived from an EMBL/GenBank/DDBJ whole genome shotgun (WGS) entry which is preliminary data.</text>
</comment>
<protein>
    <submittedName>
        <fullName evidence="2">Cobyrinic acid a,c-diamide synthase</fullName>
    </submittedName>
</protein>
<dbReference type="PANTHER" id="PTHR43873:SF1">
    <property type="entry name" value="COBYRINATE A,C-DIAMIDE SYNTHASE"/>
    <property type="match status" value="1"/>
</dbReference>
<reference evidence="2 3" key="1">
    <citation type="submission" date="2019-04" db="EMBL/GenBank/DDBJ databases">
        <title>Crypto-aerobic microbial life in anoxic (sulfidic) marine sediments.</title>
        <authorList>
            <person name="Bhattacharya S."/>
            <person name="Roy C."/>
            <person name="Mondal N."/>
            <person name="Sarkar J."/>
            <person name="Mandal S."/>
            <person name="Rameez M.J."/>
            <person name="Ghosh W."/>
        </authorList>
    </citation>
    <scope>NUCLEOTIDE SEQUENCE [LARGE SCALE GENOMIC DNA]</scope>
    <source>
        <strain evidence="2 3">SBBC</strain>
    </source>
</reference>
<accession>A0A4U0YSB6</accession>
<dbReference type="InterPro" id="IPR027417">
    <property type="entry name" value="P-loop_NTPase"/>
</dbReference>
<sequence length="133" mass="13169">MPAGLMIAAPASGAGKTTVMLGLCRAFRDRGLRVQPFKSGPDFIDPAFHTAATGQVSVNLDSWAMTPARIAGLASRAAGADLVLAEGSMGLFDGVAVPGETGSGASADVAAAMGWPVVLVVDVSGQAQTAAAV</sequence>
<dbReference type="InterPro" id="IPR004484">
    <property type="entry name" value="CbiA/CobB_synth"/>
</dbReference>